<name>A0A133KK21_HEYCO</name>
<dbReference type="Proteomes" id="UP000070376">
    <property type="component" value="Unassembled WGS sequence"/>
</dbReference>
<proteinExistence type="predicted"/>
<evidence type="ECO:0000313" key="1">
    <source>
        <dbReference type="EMBL" id="KWZ79856.1"/>
    </source>
</evidence>
<dbReference type="PATRIC" id="fig|1398.22.peg.2443"/>
<comment type="caution">
    <text evidence="1">The sequence shown here is derived from an EMBL/GenBank/DDBJ whole genome shotgun (WGS) entry which is preliminary data.</text>
</comment>
<organism evidence="1 2">
    <name type="scientific">Heyndrickxia coagulans</name>
    <name type="common">Weizmannia coagulans</name>
    <dbReference type="NCBI Taxonomy" id="1398"/>
    <lineage>
        <taxon>Bacteria</taxon>
        <taxon>Bacillati</taxon>
        <taxon>Bacillota</taxon>
        <taxon>Bacilli</taxon>
        <taxon>Bacillales</taxon>
        <taxon>Bacillaceae</taxon>
        <taxon>Heyndrickxia</taxon>
    </lineage>
</organism>
<protein>
    <submittedName>
        <fullName evidence="1">Uncharacterized protein</fullName>
    </submittedName>
</protein>
<evidence type="ECO:0000313" key="2">
    <source>
        <dbReference type="Proteomes" id="UP000070376"/>
    </source>
</evidence>
<sequence>MDAWPCFHPGPVRLRFCTFGKDFPLFETAALFAALFTPGLWAGF</sequence>
<dbReference type="EMBL" id="LRPN01000107">
    <property type="protein sequence ID" value="KWZ79856.1"/>
    <property type="molecule type" value="Genomic_DNA"/>
</dbReference>
<dbReference type="AlphaFoldDB" id="A0A133KK21"/>
<accession>A0A133KK21</accession>
<reference evidence="2" key="1">
    <citation type="submission" date="2016-01" db="EMBL/GenBank/DDBJ databases">
        <authorList>
            <person name="Mitreva M."/>
            <person name="Pepin K.H."/>
            <person name="Mihindukulasuriya K.A."/>
            <person name="Fulton R."/>
            <person name="Fronick C."/>
            <person name="O'Laughlin M."/>
            <person name="Miner T."/>
            <person name="Herter B."/>
            <person name="Rosa B.A."/>
            <person name="Cordes M."/>
            <person name="Tomlinson C."/>
            <person name="Wollam A."/>
            <person name="Palsikar V.B."/>
            <person name="Mardis E.R."/>
            <person name="Wilson R.K."/>
        </authorList>
    </citation>
    <scope>NUCLEOTIDE SEQUENCE [LARGE SCALE GENOMIC DNA]</scope>
    <source>
        <strain evidence="2">GED7749B</strain>
    </source>
</reference>
<gene>
    <name evidence="1" type="ORF">HMPREF3213_02446</name>
</gene>